<dbReference type="PANTHER" id="PTHR35011:SF4">
    <property type="entry name" value="SLL1102 PROTEIN"/>
    <property type="match status" value="1"/>
</dbReference>
<feature type="transmembrane region" description="Helical" evidence="9">
    <location>
        <begin position="21"/>
        <end position="43"/>
    </location>
</feature>
<keyword evidence="6 9" id="KW-1133">Transmembrane helix</keyword>
<evidence type="ECO:0000313" key="12">
    <source>
        <dbReference type="Proteomes" id="UP001305521"/>
    </source>
</evidence>
<proteinExistence type="inferred from homology"/>
<accession>A0ABZ0PC54</accession>
<feature type="domain" description="Tripartite ATP-independent periplasmic transporters DctQ component" evidence="10">
    <location>
        <begin position="29"/>
        <end position="162"/>
    </location>
</feature>
<comment type="function">
    <text evidence="9">Part of the tripartite ATP-independent periplasmic (TRAP) transport system.</text>
</comment>
<comment type="subunit">
    <text evidence="9">The complex comprises the extracytoplasmic solute receptor protein and the two transmembrane proteins.</text>
</comment>
<comment type="subcellular location">
    <subcellularLocation>
        <location evidence="1 9">Cell inner membrane</location>
        <topology evidence="1 9">Multi-pass membrane protein</topology>
    </subcellularLocation>
</comment>
<protein>
    <recommendedName>
        <fullName evidence="9">TRAP transporter small permease protein</fullName>
    </recommendedName>
</protein>
<evidence type="ECO:0000259" key="10">
    <source>
        <dbReference type="Pfam" id="PF04290"/>
    </source>
</evidence>
<dbReference type="RefSeq" id="WP_318647256.1">
    <property type="nucleotide sequence ID" value="NZ_CP137852.1"/>
</dbReference>
<keyword evidence="7 9" id="KW-0472">Membrane</keyword>
<evidence type="ECO:0000256" key="3">
    <source>
        <dbReference type="ARBA" id="ARBA00022475"/>
    </source>
</evidence>
<dbReference type="EMBL" id="CP137852">
    <property type="protein sequence ID" value="WPB83279.1"/>
    <property type="molecule type" value="Genomic_DNA"/>
</dbReference>
<evidence type="ECO:0000256" key="1">
    <source>
        <dbReference type="ARBA" id="ARBA00004429"/>
    </source>
</evidence>
<keyword evidence="3" id="KW-1003">Cell membrane</keyword>
<evidence type="ECO:0000313" key="11">
    <source>
        <dbReference type="EMBL" id="WPB83279.1"/>
    </source>
</evidence>
<feature type="transmembrane region" description="Helical" evidence="9">
    <location>
        <begin position="95"/>
        <end position="117"/>
    </location>
</feature>
<evidence type="ECO:0000256" key="4">
    <source>
        <dbReference type="ARBA" id="ARBA00022519"/>
    </source>
</evidence>
<evidence type="ECO:0000256" key="7">
    <source>
        <dbReference type="ARBA" id="ARBA00023136"/>
    </source>
</evidence>
<name>A0ABZ0PC54_9PROT</name>
<keyword evidence="5 9" id="KW-0812">Transmembrane</keyword>
<sequence>MRPLLALADGIDAVSRLLGRGVKWLAVLLVLVQFTVVVIRYAFGSSFIMMQEGVVYIHAALFMLAIGYVYLLDAHVRVDFFYAGWSEKKKAWTDLIGVVVTVLPFCWLLVWASWGYVSRSFMMGEGPMAVGGLPFTPYLKALILVMAGLLALQSISVMIRALGVITGATDKLFPWRQAVSEG</sequence>
<dbReference type="InterPro" id="IPR007387">
    <property type="entry name" value="TRAP_DctQ"/>
</dbReference>
<feature type="transmembrane region" description="Helical" evidence="9">
    <location>
        <begin position="55"/>
        <end position="74"/>
    </location>
</feature>
<organism evidence="11 12">
    <name type="scientific">Sediminicoccus rosea</name>
    <dbReference type="NCBI Taxonomy" id="1225128"/>
    <lineage>
        <taxon>Bacteria</taxon>
        <taxon>Pseudomonadati</taxon>
        <taxon>Pseudomonadota</taxon>
        <taxon>Alphaproteobacteria</taxon>
        <taxon>Acetobacterales</taxon>
        <taxon>Roseomonadaceae</taxon>
        <taxon>Sediminicoccus</taxon>
    </lineage>
</organism>
<dbReference type="InterPro" id="IPR055348">
    <property type="entry name" value="DctQ"/>
</dbReference>
<dbReference type="Proteomes" id="UP001305521">
    <property type="component" value="Chromosome"/>
</dbReference>
<keyword evidence="4 9" id="KW-0997">Cell inner membrane</keyword>
<keyword evidence="12" id="KW-1185">Reference proteome</keyword>
<reference evidence="11 12" key="1">
    <citation type="submission" date="2023-11" db="EMBL/GenBank/DDBJ databases">
        <title>Arctic aerobic anoxygenic photoheterotroph Sediminicoccus rosea KRV36 adapts its photosynthesis to long days of polar summer.</title>
        <authorList>
            <person name="Tomasch J."/>
            <person name="Kopejtka K."/>
            <person name="Bily T."/>
            <person name="Gardiner A.T."/>
            <person name="Gardian Z."/>
            <person name="Shivaramu S."/>
            <person name="Koblizek M."/>
            <person name="Engelhardt F."/>
            <person name="Kaftan D."/>
        </authorList>
    </citation>
    <scope>NUCLEOTIDE SEQUENCE [LARGE SCALE GENOMIC DNA]</scope>
    <source>
        <strain evidence="11 12">R-30</strain>
    </source>
</reference>
<evidence type="ECO:0000256" key="5">
    <source>
        <dbReference type="ARBA" id="ARBA00022692"/>
    </source>
</evidence>
<dbReference type="PANTHER" id="PTHR35011">
    <property type="entry name" value="2,3-DIKETO-L-GULONATE TRAP TRANSPORTER SMALL PERMEASE PROTEIN YIAM"/>
    <property type="match status" value="1"/>
</dbReference>
<evidence type="ECO:0000256" key="6">
    <source>
        <dbReference type="ARBA" id="ARBA00022989"/>
    </source>
</evidence>
<feature type="transmembrane region" description="Helical" evidence="9">
    <location>
        <begin position="137"/>
        <end position="162"/>
    </location>
</feature>
<comment type="similarity">
    <text evidence="8 9">Belongs to the TRAP transporter small permease family.</text>
</comment>
<dbReference type="Pfam" id="PF04290">
    <property type="entry name" value="DctQ"/>
    <property type="match status" value="1"/>
</dbReference>
<evidence type="ECO:0000256" key="2">
    <source>
        <dbReference type="ARBA" id="ARBA00022448"/>
    </source>
</evidence>
<keyword evidence="2 9" id="KW-0813">Transport</keyword>
<evidence type="ECO:0000256" key="9">
    <source>
        <dbReference type="RuleBase" id="RU369079"/>
    </source>
</evidence>
<evidence type="ECO:0000256" key="8">
    <source>
        <dbReference type="ARBA" id="ARBA00038436"/>
    </source>
</evidence>
<gene>
    <name evidence="11" type="ORF">R9Z33_14310</name>
</gene>